<protein>
    <submittedName>
        <fullName evidence="9">ABC transporter permease</fullName>
    </submittedName>
</protein>
<feature type="transmembrane region" description="Helical" evidence="8">
    <location>
        <begin position="49"/>
        <end position="74"/>
    </location>
</feature>
<evidence type="ECO:0000256" key="3">
    <source>
        <dbReference type="ARBA" id="ARBA00022475"/>
    </source>
</evidence>
<keyword evidence="7 8" id="KW-0472">Membrane</keyword>
<keyword evidence="5 8" id="KW-0812">Transmembrane</keyword>
<evidence type="ECO:0000256" key="2">
    <source>
        <dbReference type="ARBA" id="ARBA00022448"/>
    </source>
</evidence>
<keyword evidence="6 8" id="KW-1133">Transmembrane helix</keyword>
<evidence type="ECO:0000256" key="6">
    <source>
        <dbReference type="ARBA" id="ARBA00022989"/>
    </source>
</evidence>
<feature type="transmembrane region" description="Helical" evidence="8">
    <location>
        <begin position="245"/>
        <end position="261"/>
    </location>
</feature>
<sequence length="337" mass="34785">MRTLSERVAKYAGSGIVVWLVVTILLVIAFSFAKGFATPENLTSVSRQGAVLALVALAQFFVVLVGHVDLSIAANAKLAALLAAIVMDGTDRNLLTGALVAILIGVAVGTLNAIVVVALKVESFIATLGTAAIVQGVALFVAPTPVGKSSPALVQFYGAQVFGGIYLVVLVVALLWGVSWLALRRTVWGGHVFAVGGDPAVAALSGVRSSRIMISSFLTSGVLGALAGLLILATSGVGDPTAAEGLQFTTLAVVVIGGASLAGGRGTLIGLLGGVVLFALLGNVFNLLHVDVWYQELLRGLIILLAAAMFVSRVAKRRRSKKKPDAERRPTREKVDA</sequence>
<evidence type="ECO:0000256" key="8">
    <source>
        <dbReference type="SAM" id="Phobius"/>
    </source>
</evidence>
<keyword evidence="10" id="KW-1185">Reference proteome</keyword>
<keyword evidence="3" id="KW-1003">Cell membrane</keyword>
<feature type="transmembrane region" description="Helical" evidence="8">
    <location>
        <begin position="297"/>
        <end position="315"/>
    </location>
</feature>
<comment type="caution">
    <text evidence="9">The sequence shown here is derived from an EMBL/GenBank/DDBJ whole genome shotgun (WGS) entry which is preliminary data.</text>
</comment>
<name>A0ABW0NU11_9MICO</name>
<dbReference type="RefSeq" id="WP_386740935.1">
    <property type="nucleotide sequence ID" value="NZ_JBHSMG010000004.1"/>
</dbReference>
<dbReference type="PANTHER" id="PTHR32196:SF21">
    <property type="entry name" value="ABC TRANSPORTER PERMEASE PROTEIN YPHD-RELATED"/>
    <property type="match status" value="1"/>
</dbReference>
<proteinExistence type="predicted"/>
<gene>
    <name evidence="9" type="ORF">ACFPJ4_13295</name>
</gene>
<feature type="transmembrane region" description="Helical" evidence="8">
    <location>
        <begin position="124"/>
        <end position="142"/>
    </location>
</feature>
<evidence type="ECO:0000313" key="9">
    <source>
        <dbReference type="EMBL" id="MFC5503218.1"/>
    </source>
</evidence>
<accession>A0ABW0NU11</accession>
<evidence type="ECO:0000256" key="7">
    <source>
        <dbReference type="ARBA" id="ARBA00023136"/>
    </source>
</evidence>
<feature type="transmembrane region" description="Helical" evidence="8">
    <location>
        <begin position="162"/>
        <end position="183"/>
    </location>
</feature>
<feature type="transmembrane region" description="Helical" evidence="8">
    <location>
        <begin position="268"/>
        <end position="285"/>
    </location>
</feature>
<dbReference type="PANTHER" id="PTHR32196">
    <property type="entry name" value="ABC TRANSPORTER PERMEASE PROTEIN YPHD-RELATED-RELATED"/>
    <property type="match status" value="1"/>
</dbReference>
<dbReference type="EMBL" id="JBHSMG010000004">
    <property type="protein sequence ID" value="MFC5503218.1"/>
    <property type="molecule type" value="Genomic_DNA"/>
</dbReference>
<keyword evidence="4" id="KW-0997">Cell inner membrane</keyword>
<reference evidence="10" key="1">
    <citation type="journal article" date="2019" name="Int. J. Syst. Evol. Microbiol.">
        <title>The Global Catalogue of Microorganisms (GCM) 10K type strain sequencing project: providing services to taxonomists for standard genome sequencing and annotation.</title>
        <authorList>
            <consortium name="The Broad Institute Genomics Platform"/>
            <consortium name="The Broad Institute Genome Sequencing Center for Infectious Disease"/>
            <person name="Wu L."/>
            <person name="Ma J."/>
        </authorList>
    </citation>
    <scope>NUCLEOTIDE SEQUENCE [LARGE SCALE GENOMIC DNA]</scope>
    <source>
        <strain evidence="10">CGMCC 4.6997</strain>
    </source>
</reference>
<dbReference type="InterPro" id="IPR001851">
    <property type="entry name" value="ABC_transp_permease"/>
</dbReference>
<dbReference type="Pfam" id="PF02653">
    <property type="entry name" value="BPD_transp_2"/>
    <property type="match status" value="1"/>
</dbReference>
<dbReference type="Proteomes" id="UP001596039">
    <property type="component" value="Unassembled WGS sequence"/>
</dbReference>
<evidence type="ECO:0000313" key="10">
    <source>
        <dbReference type="Proteomes" id="UP001596039"/>
    </source>
</evidence>
<feature type="transmembrane region" description="Helical" evidence="8">
    <location>
        <begin position="16"/>
        <end position="37"/>
    </location>
</feature>
<evidence type="ECO:0000256" key="4">
    <source>
        <dbReference type="ARBA" id="ARBA00022519"/>
    </source>
</evidence>
<organism evidence="9 10">
    <name type="scientific">Lysinimonas soli</name>
    <dbReference type="NCBI Taxonomy" id="1074233"/>
    <lineage>
        <taxon>Bacteria</taxon>
        <taxon>Bacillati</taxon>
        <taxon>Actinomycetota</taxon>
        <taxon>Actinomycetes</taxon>
        <taxon>Micrococcales</taxon>
        <taxon>Microbacteriaceae</taxon>
        <taxon>Lysinimonas</taxon>
    </lineage>
</organism>
<evidence type="ECO:0000256" key="1">
    <source>
        <dbReference type="ARBA" id="ARBA00004651"/>
    </source>
</evidence>
<feature type="transmembrane region" description="Helical" evidence="8">
    <location>
        <begin position="212"/>
        <end position="233"/>
    </location>
</feature>
<evidence type="ECO:0000256" key="5">
    <source>
        <dbReference type="ARBA" id="ARBA00022692"/>
    </source>
</evidence>
<keyword evidence="2" id="KW-0813">Transport</keyword>
<comment type="subcellular location">
    <subcellularLocation>
        <location evidence="1">Cell membrane</location>
        <topology evidence="1">Multi-pass membrane protein</topology>
    </subcellularLocation>
</comment>
<feature type="transmembrane region" description="Helical" evidence="8">
    <location>
        <begin position="94"/>
        <end position="117"/>
    </location>
</feature>
<dbReference type="CDD" id="cd06579">
    <property type="entry name" value="TM_PBP1_transp_AraH_like"/>
    <property type="match status" value="1"/>
</dbReference>